<dbReference type="PROSITE" id="PS50109">
    <property type="entry name" value="HIS_KIN"/>
    <property type="match status" value="1"/>
</dbReference>
<gene>
    <name evidence="7" type="ORF">SAMN02787073_1144</name>
</gene>
<dbReference type="AlphaFoldDB" id="A0A1M4WE14"/>
<dbReference type="PANTHER" id="PTHR24421">
    <property type="entry name" value="NITRATE/NITRITE SENSOR PROTEIN NARX-RELATED"/>
    <property type="match status" value="1"/>
</dbReference>
<organism evidence="7 8">
    <name type="scientific">Chryseobacterium vrystaatense</name>
    <dbReference type="NCBI Taxonomy" id="307480"/>
    <lineage>
        <taxon>Bacteria</taxon>
        <taxon>Pseudomonadati</taxon>
        <taxon>Bacteroidota</taxon>
        <taxon>Flavobacteriia</taxon>
        <taxon>Flavobacteriales</taxon>
        <taxon>Weeksellaceae</taxon>
        <taxon>Chryseobacterium group</taxon>
        <taxon>Chryseobacterium</taxon>
    </lineage>
</organism>
<keyword evidence="5" id="KW-0732">Signal</keyword>
<dbReference type="InterPro" id="IPR015943">
    <property type="entry name" value="WD40/YVTN_repeat-like_dom_sf"/>
</dbReference>
<dbReference type="SUPFAM" id="SSF63829">
    <property type="entry name" value="Calcium-dependent phosphotriesterase"/>
    <property type="match status" value="1"/>
</dbReference>
<feature type="domain" description="Histidine kinase" evidence="6">
    <location>
        <begin position="814"/>
        <end position="1004"/>
    </location>
</feature>
<keyword evidence="3" id="KW-0902">Two-component regulatory system</keyword>
<evidence type="ECO:0000256" key="1">
    <source>
        <dbReference type="ARBA" id="ARBA00022679"/>
    </source>
</evidence>
<dbReference type="InterPro" id="IPR036890">
    <property type="entry name" value="HATPase_C_sf"/>
</dbReference>
<dbReference type="SUPFAM" id="SSF50969">
    <property type="entry name" value="YVTN repeat-like/Quinoprotein amine dehydrogenase"/>
    <property type="match status" value="1"/>
</dbReference>
<keyword evidence="2 7" id="KW-0418">Kinase</keyword>
<name>A0A1M4WE14_9FLAO</name>
<dbReference type="InterPro" id="IPR050482">
    <property type="entry name" value="Sensor_HK_TwoCompSys"/>
</dbReference>
<accession>A0A1M4WE14</accession>
<dbReference type="GO" id="GO:0000155">
    <property type="term" value="F:phosphorelay sensor kinase activity"/>
    <property type="evidence" value="ECO:0007669"/>
    <property type="project" value="InterPro"/>
</dbReference>
<dbReference type="Gene3D" id="2.130.10.10">
    <property type="entry name" value="YVTN repeat-like/Quinoprotein amine dehydrogenase"/>
    <property type="match status" value="2"/>
</dbReference>
<protein>
    <submittedName>
        <fullName evidence="7">Signal transduction histidine kinase</fullName>
    </submittedName>
</protein>
<evidence type="ECO:0000313" key="7">
    <source>
        <dbReference type="EMBL" id="SHE79521.1"/>
    </source>
</evidence>
<keyword evidence="4" id="KW-1133">Transmembrane helix</keyword>
<evidence type="ECO:0000313" key="8">
    <source>
        <dbReference type="Proteomes" id="UP000184108"/>
    </source>
</evidence>
<dbReference type="GO" id="GO:0016020">
    <property type="term" value="C:membrane"/>
    <property type="evidence" value="ECO:0007669"/>
    <property type="project" value="InterPro"/>
</dbReference>
<dbReference type="Gene3D" id="3.30.565.10">
    <property type="entry name" value="Histidine kinase-like ATPase, C-terminal domain"/>
    <property type="match status" value="1"/>
</dbReference>
<dbReference type="Proteomes" id="UP000184108">
    <property type="component" value="Unassembled WGS sequence"/>
</dbReference>
<dbReference type="Pfam" id="PF07730">
    <property type="entry name" value="HisKA_3"/>
    <property type="match status" value="1"/>
</dbReference>
<dbReference type="GO" id="GO:0046983">
    <property type="term" value="F:protein dimerization activity"/>
    <property type="evidence" value="ECO:0007669"/>
    <property type="project" value="InterPro"/>
</dbReference>
<dbReference type="InterPro" id="IPR013783">
    <property type="entry name" value="Ig-like_fold"/>
</dbReference>
<feature type="signal peptide" evidence="5">
    <location>
        <begin position="1"/>
        <end position="20"/>
    </location>
</feature>
<dbReference type="InterPro" id="IPR003594">
    <property type="entry name" value="HATPase_dom"/>
</dbReference>
<dbReference type="CDD" id="cd16917">
    <property type="entry name" value="HATPase_UhpB-NarQ-NarX-like"/>
    <property type="match status" value="1"/>
</dbReference>
<dbReference type="EMBL" id="FQVE01000001">
    <property type="protein sequence ID" value="SHE79521.1"/>
    <property type="molecule type" value="Genomic_DNA"/>
</dbReference>
<dbReference type="Gene3D" id="1.20.5.1930">
    <property type="match status" value="1"/>
</dbReference>
<reference evidence="8" key="1">
    <citation type="submission" date="2016-11" db="EMBL/GenBank/DDBJ databases">
        <authorList>
            <person name="Varghese N."/>
            <person name="Submissions S."/>
        </authorList>
    </citation>
    <scope>NUCLEOTIDE SEQUENCE [LARGE SCALE GENOMIC DNA]</scope>
    <source>
        <strain evidence="8">YR203</strain>
    </source>
</reference>
<evidence type="ECO:0000256" key="3">
    <source>
        <dbReference type="ARBA" id="ARBA00023012"/>
    </source>
</evidence>
<feature type="chain" id="PRO_5012409175" evidence="5">
    <location>
        <begin position="21"/>
        <end position="1005"/>
    </location>
</feature>
<sequence length="1005" mass="115866">MKLLLKLCIFIAFYSCVKMSSQNMGNYSVAKITQDDGLSQGSNYFWFEDHKGFVWLTCNDALNRYDGSSVKVYNLKYFFRNCPALQQGYGFAEDGKHLYIGSTRGLYVYNYQLDEFTLIDIYKKYSKNKTAVPIGFADGKIWIFNEDYQLVSFDVTAKKIKLEAQIPMQHLKSVHIYDNDGNVFYFRMPFLDTNRNICFIGTKEIITYNLDSGKINIPSRKLIADSSVIFQSAAYDKKEDALYLGTTNHGLIILKNNYQQTEQHLKFLKRIGGITVKDDKIAFKSVSTLFIFDKLLKQRTVFHTGFERAFNFQFDNIGRLWVCDDGQGEVIIDFRGAMLKNTIDGTGPLMQAFKTTGVSDITELADRKMLINSATVFDPENFSVKKFASDRRSYYNNSRGKSYGNPYTEELWMFENKIGDRESIIVVFDKNLKQKDSYTYDQETMGKHQHMINFPDSPSVFSFSTGLYLLNKTTRKFEKINTIPDQNPFYINILSDNRIAVSYLNRDMMLVKIEGQNKYKTIGRILPKVQSFYIQEDKKNRQYWVGTNQGVYLLDKDFKTMKIFDSNNGLAGTYIYGILLDDFGKLWCSHQRGLSSIDTQTHIISNYDKEDGIQYWDFNNRGFLKTSDGVLYFGGVKGFNYFKPPLKLSSFYRPEIYIDEVLINNKRYVSPNGINSLNELDLKYDENNISIKALIKDLEHGSQRSMMYRIKNIDQTWKKMSRRAPLNLTSLAPGTYNIEFGITDKFTGKVLAQKIIKLNIHKVFYQTFLFWIILGSLFSGILILAVSRWEFIKQKNEFKEKMALESQRNKITADLHDDIGSTLSSLQINSMVAGELIDKQKIEDAQKVLRNIEVQSRKLSENMSDIVWSLKSNKDSLMTLSTRIRNIASEILGNSDINYKINIDESIDSEIIDFSIKKNIILITKEALNNVLKYSRADEVSIDLKKNENSHILQIKDNGTGFDPSEIKGNGIGNMKKRTQEMNGIFDLESENGTTIKILIPKFRD</sequence>
<dbReference type="InterPro" id="IPR011712">
    <property type="entry name" value="Sig_transdc_His_kin_sub3_dim/P"/>
</dbReference>
<feature type="transmembrane region" description="Helical" evidence="4">
    <location>
        <begin position="763"/>
        <end position="786"/>
    </location>
</feature>
<dbReference type="SMART" id="SM00387">
    <property type="entry name" value="HATPase_c"/>
    <property type="match status" value="1"/>
</dbReference>
<dbReference type="Pfam" id="PF02518">
    <property type="entry name" value="HATPase_c"/>
    <property type="match status" value="1"/>
</dbReference>
<evidence type="ECO:0000256" key="5">
    <source>
        <dbReference type="SAM" id="SignalP"/>
    </source>
</evidence>
<dbReference type="InterPro" id="IPR011044">
    <property type="entry name" value="Quino_amine_DH_bsu"/>
</dbReference>
<dbReference type="SUPFAM" id="SSF55874">
    <property type="entry name" value="ATPase domain of HSP90 chaperone/DNA topoisomerase II/histidine kinase"/>
    <property type="match status" value="1"/>
</dbReference>
<keyword evidence="1" id="KW-0808">Transferase</keyword>
<keyword evidence="4" id="KW-0812">Transmembrane</keyword>
<evidence type="ECO:0000256" key="2">
    <source>
        <dbReference type="ARBA" id="ARBA00022777"/>
    </source>
</evidence>
<dbReference type="InterPro" id="IPR005467">
    <property type="entry name" value="His_kinase_dom"/>
</dbReference>
<dbReference type="PANTHER" id="PTHR24421:SF63">
    <property type="entry name" value="SENSOR HISTIDINE KINASE DESK"/>
    <property type="match status" value="1"/>
</dbReference>
<proteinExistence type="predicted"/>
<dbReference type="Gene3D" id="2.60.40.10">
    <property type="entry name" value="Immunoglobulins"/>
    <property type="match status" value="1"/>
</dbReference>
<evidence type="ECO:0000256" key="4">
    <source>
        <dbReference type="SAM" id="Phobius"/>
    </source>
</evidence>
<dbReference type="RefSeq" id="WP_083536101.1">
    <property type="nucleotide sequence ID" value="NZ_FQVE01000001.1"/>
</dbReference>
<evidence type="ECO:0000259" key="6">
    <source>
        <dbReference type="PROSITE" id="PS50109"/>
    </source>
</evidence>
<keyword evidence="4" id="KW-0472">Membrane</keyword>